<evidence type="ECO:0000313" key="2">
    <source>
        <dbReference type="EMBL" id="KAK4729911.1"/>
    </source>
</evidence>
<dbReference type="InterPro" id="IPR026960">
    <property type="entry name" value="RVT-Znf"/>
</dbReference>
<accession>A0AAV9LVY3</accession>
<reference evidence="2 3" key="1">
    <citation type="submission" date="2023-10" db="EMBL/GenBank/DDBJ databases">
        <title>Genome-Wide Identification Analysis in wild type Solanum Pinnatisectum Reveals Some Genes Defensing Phytophthora Infestans.</title>
        <authorList>
            <person name="Sun C."/>
        </authorList>
    </citation>
    <scope>NUCLEOTIDE SEQUENCE [LARGE SCALE GENOMIC DNA]</scope>
    <source>
        <strain evidence="2">LQN</strain>
        <tissue evidence="2">Leaf</tissue>
    </source>
</reference>
<sequence length="75" mass="9034">MEHHLTWDITKDDNYTTRSAYHFIDHHLDNKEETFHINFSWILKIKAPNKIKAFIWLFSHCRLLTSKHLSNIGLT</sequence>
<dbReference type="EMBL" id="JAWPEI010000004">
    <property type="protein sequence ID" value="KAK4729911.1"/>
    <property type="molecule type" value="Genomic_DNA"/>
</dbReference>
<dbReference type="Proteomes" id="UP001311915">
    <property type="component" value="Unassembled WGS sequence"/>
</dbReference>
<keyword evidence="3" id="KW-1185">Reference proteome</keyword>
<evidence type="ECO:0000313" key="3">
    <source>
        <dbReference type="Proteomes" id="UP001311915"/>
    </source>
</evidence>
<feature type="domain" description="Reverse transcriptase zinc-binding" evidence="1">
    <location>
        <begin position="15"/>
        <end position="74"/>
    </location>
</feature>
<protein>
    <recommendedName>
        <fullName evidence="1">Reverse transcriptase zinc-binding domain-containing protein</fullName>
    </recommendedName>
</protein>
<dbReference type="AlphaFoldDB" id="A0AAV9LVY3"/>
<dbReference type="Pfam" id="PF13966">
    <property type="entry name" value="zf-RVT"/>
    <property type="match status" value="1"/>
</dbReference>
<organism evidence="2 3">
    <name type="scientific">Solanum pinnatisectum</name>
    <name type="common">tansyleaf nightshade</name>
    <dbReference type="NCBI Taxonomy" id="50273"/>
    <lineage>
        <taxon>Eukaryota</taxon>
        <taxon>Viridiplantae</taxon>
        <taxon>Streptophyta</taxon>
        <taxon>Embryophyta</taxon>
        <taxon>Tracheophyta</taxon>
        <taxon>Spermatophyta</taxon>
        <taxon>Magnoliopsida</taxon>
        <taxon>eudicotyledons</taxon>
        <taxon>Gunneridae</taxon>
        <taxon>Pentapetalae</taxon>
        <taxon>asterids</taxon>
        <taxon>lamiids</taxon>
        <taxon>Solanales</taxon>
        <taxon>Solanaceae</taxon>
        <taxon>Solanoideae</taxon>
        <taxon>Solaneae</taxon>
        <taxon>Solanum</taxon>
    </lineage>
</organism>
<name>A0AAV9LVY3_9SOLN</name>
<evidence type="ECO:0000259" key="1">
    <source>
        <dbReference type="Pfam" id="PF13966"/>
    </source>
</evidence>
<proteinExistence type="predicted"/>
<comment type="caution">
    <text evidence="2">The sequence shown here is derived from an EMBL/GenBank/DDBJ whole genome shotgun (WGS) entry which is preliminary data.</text>
</comment>
<gene>
    <name evidence="2" type="ORF">R3W88_022899</name>
</gene>